<dbReference type="Gene3D" id="3.40.50.1110">
    <property type="entry name" value="SGNH hydrolase"/>
    <property type="match status" value="1"/>
</dbReference>
<organism evidence="2 3">
    <name type="scientific">Solidesulfovibrio fructosivorans JJ]</name>
    <dbReference type="NCBI Taxonomy" id="596151"/>
    <lineage>
        <taxon>Bacteria</taxon>
        <taxon>Pseudomonadati</taxon>
        <taxon>Thermodesulfobacteriota</taxon>
        <taxon>Desulfovibrionia</taxon>
        <taxon>Desulfovibrionales</taxon>
        <taxon>Desulfovibrionaceae</taxon>
        <taxon>Solidesulfovibrio</taxon>
    </lineage>
</organism>
<name>E1JV25_SOLFR</name>
<dbReference type="RefSeq" id="WP_005992538.1">
    <property type="nucleotide sequence ID" value="NZ_AECZ01000007.1"/>
</dbReference>
<accession>E1JV25</accession>
<dbReference type="EMBL" id="AECZ01000007">
    <property type="protein sequence ID" value="EFL51939.1"/>
    <property type="molecule type" value="Genomic_DNA"/>
</dbReference>
<dbReference type="GO" id="GO:0016788">
    <property type="term" value="F:hydrolase activity, acting on ester bonds"/>
    <property type="evidence" value="ECO:0007669"/>
    <property type="project" value="UniProtKB-ARBA"/>
</dbReference>
<gene>
    <name evidence="2" type="ORF">DesfrDRAFT_1474</name>
</gene>
<dbReference type="Proteomes" id="UP000006250">
    <property type="component" value="Unassembled WGS sequence"/>
</dbReference>
<evidence type="ECO:0000256" key="1">
    <source>
        <dbReference type="SAM" id="Phobius"/>
    </source>
</evidence>
<protein>
    <recommendedName>
        <fullName evidence="4">AlgX/AlgJ SGNH hydrolase-like domain-containing protein</fullName>
    </recommendedName>
</protein>
<evidence type="ECO:0000313" key="2">
    <source>
        <dbReference type="EMBL" id="EFL51939.1"/>
    </source>
</evidence>
<reference evidence="2 3" key="1">
    <citation type="submission" date="2010-08" db="EMBL/GenBank/DDBJ databases">
        <title>The draft genome of Desulfovibrio fructosovorans JJ.</title>
        <authorList>
            <consortium name="US DOE Joint Genome Institute (JGI-PGF)"/>
            <person name="Lucas S."/>
            <person name="Copeland A."/>
            <person name="Lapidus A."/>
            <person name="Cheng J.-F."/>
            <person name="Bruce D."/>
            <person name="Goodwin L."/>
            <person name="Pitluck S."/>
            <person name="Land M.L."/>
            <person name="Hauser L."/>
            <person name="Chang Y.-J."/>
            <person name="Jeffries C."/>
            <person name="Wall J.D."/>
            <person name="Stahl D.A."/>
            <person name="Arkin A.P."/>
            <person name="Dehal P."/>
            <person name="Stolyar S.M."/>
            <person name="Hazen T.C."/>
            <person name="Woyke T.J."/>
        </authorList>
    </citation>
    <scope>NUCLEOTIDE SEQUENCE [LARGE SCALE GENOMIC DNA]</scope>
    <source>
        <strain evidence="2 3">JJ</strain>
    </source>
</reference>
<evidence type="ECO:0008006" key="4">
    <source>
        <dbReference type="Google" id="ProtNLM"/>
    </source>
</evidence>
<feature type="transmembrane region" description="Helical" evidence="1">
    <location>
        <begin position="12"/>
        <end position="33"/>
    </location>
</feature>
<keyword evidence="1" id="KW-0812">Transmembrane</keyword>
<dbReference type="InterPro" id="IPR036514">
    <property type="entry name" value="SGNH_hydro_sf"/>
</dbReference>
<keyword evidence="1" id="KW-1133">Transmembrane helix</keyword>
<comment type="caution">
    <text evidence="2">The sequence shown here is derived from an EMBL/GenBank/DDBJ whole genome shotgun (WGS) entry which is preliminary data.</text>
</comment>
<dbReference type="SUPFAM" id="SSF52266">
    <property type="entry name" value="SGNH hydrolase"/>
    <property type="match status" value="1"/>
</dbReference>
<dbReference type="STRING" id="596151.DesfrDRAFT_1474"/>
<proteinExistence type="predicted"/>
<dbReference type="eggNOG" id="ENOG5030FAJ">
    <property type="taxonomic scope" value="Bacteria"/>
</dbReference>
<evidence type="ECO:0000313" key="3">
    <source>
        <dbReference type="Proteomes" id="UP000006250"/>
    </source>
</evidence>
<sequence>MTFPHRLSRRLLGVACFAIVLYLALVALDAGFYRLVPRTDLFSTKHKELLYSYGVFDPDTNPRYRPWLHGYVNQPGLPPRPGTADDAYRAYGMYLPDPPALTVSGTDALGWWNSRMPRDASVLFIGDSFCYGAGSGSAASIPALYEKATGRPVYAACKNGYGLPQYRDILRRLTEEVPASSPERFHGDTVFVLLYIGNDVSADLFVYRSRVAEDDLGLSRHFKLLTLRRLVRFLRDANRGSGQAWAAGPKPTVDTHGYYPVPLTVPTQRGLPFAFHPFYRTFADTAWFGPREEKQVAEVLAQLKQLAQKKHLKLYVVLIPTALQALYPRIDFTAVPSRSEFAAKAGDETRNLNALHGLVGLMLDQAGIQTLDMLRPFMDAPDVGLYYWPTDSHLTPDGNAAVVKAMCAAFPPSAPAAKTPNTPMP</sequence>
<dbReference type="AlphaFoldDB" id="E1JV25"/>
<keyword evidence="1" id="KW-0472">Membrane</keyword>
<keyword evidence="3" id="KW-1185">Reference proteome</keyword>